<feature type="compositionally biased region" description="Acidic residues" evidence="6">
    <location>
        <begin position="116"/>
        <end position="128"/>
    </location>
</feature>
<evidence type="ECO:0000313" key="7">
    <source>
        <dbReference type="EMBL" id="KAK4203760.1"/>
    </source>
</evidence>
<proteinExistence type="inferred from homology"/>
<name>A0AAN6XNN6_9PEZI</name>
<feature type="region of interest" description="Disordered" evidence="6">
    <location>
        <begin position="155"/>
        <end position="230"/>
    </location>
</feature>
<dbReference type="EMBL" id="MU863887">
    <property type="protein sequence ID" value="KAK4203760.1"/>
    <property type="molecule type" value="Genomic_DNA"/>
</dbReference>
<accession>A0AAN6XNN6</accession>
<protein>
    <submittedName>
        <fullName evidence="7">Ribosomal RNA-processing protein</fullName>
    </submittedName>
</protein>
<keyword evidence="3 5" id="KW-0175">Coiled coil</keyword>
<feature type="compositionally biased region" description="Basic residues" evidence="6">
    <location>
        <begin position="220"/>
        <end position="230"/>
    </location>
</feature>
<feature type="coiled-coil region" evidence="5">
    <location>
        <begin position="55"/>
        <end position="100"/>
    </location>
</feature>
<comment type="similarity">
    <text evidence="2">Belongs to the RRP17 family.</text>
</comment>
<evidence type="ECO:0000256" key="6">
    <source>
        <dbReference type="SAM" id="MobiDB-lite"/>
    </source>
</evidence>
<dbReference type="GO" id="GO:0005730">
    <property type="term" value="C:nucleolus"/>
    <property type="evidence" value="ECO:0007669"/>
    <property type="project" value="UniProtKB-SubCell"/>
</dbReference>
<feature type="region of interest" description="Disordered" evidence="6">
    <location>
        <begin position="1"/>
        <end position="35"/>
    </location>
</feature>
<dbReference type="AlphaFoldDB" id="A0AAN6XNN6"/>
<reference evidence="7" key="2">
    <citation type="submission" date="2023-05" db="EMBL/GenBank/DDBJ databases">
        <authorList>
            <consortium name="Lawrence Berkeley National Laboratory"/>
            <person name="Steindorff A."/>
            <person name="Hensen N."/>
            <person name="Bonometti L."/>
            <person name="Westerberg I."/>
            <person name="Brannstrom I.O."/>
            <person name="Guillou S."/>
            <person name="Cros-Aarteil S."/>
            <person name="Calhoun S."/>
            <person name="Haridas S."/>
            <person name="Kuo A."/>
            <person name="Mondo S."/>
            <person name="Pangilinan J."/>
            <person name="Riley R."/>
            <person name="Labutti K."/>
            <person name="Andreopoulos B."/>
            <person name="Lipzen A."/>
            <person name="Chen C."/>
            <person name="Yanf M."/>
            <person name="Daum C."/>
            <person name="Ng V."/>
            <person name="Clum A."/>
            <person name="Ohm R."/>
            <person name="Martin F."/>
            <person name="Silar P."/>
            <person name="Natvig D."/>
            <person name="Lalanne C."/>
            <person name="Gautier V."/>
            <person name="Ament-Velasquez S.L."/>
            <person name="Kruys A."/>
            <person name="Hutchinson M.I."/>
            <person name="Powell A.J."/>
            <person name="Barry K."/>
            <person name="Miller A.N."/>
            <person name="Grigoriev I.V."/>
            <person name="Debuchy R."/>
            <person name="Gladieux P."/>
            <person name="Thoren M.H."/>
            <person name="Johannesson H."/>
        </authorList>
    </citation>
    <scope>NUCLEOTIDE SEQUENCE</scope>
    <source>
        <strain evidence="7">CBS 315.58</strain>
    </source>
</reference>
<keyword evidence="8" id="KW-1185">Reference proteome</keyword>
<comment type="subcellular location">
    <subcellularLocation>
        <location evidence="1">Nucleus</location>
        <location evidence="1">Nucleolus</location>
    </subcellularLocation>
</comment>
<feature type="region of interest" description="Disordered" evidence="6">
    <location>
        <begin position="108"/>
        <end position="128"/>
    </location>
</feature>
<evidence type="ECO:0000256" key="2">
    <source>
        <dbReference type="ARBA" id="ARBA00007175"/>
    </source>
</evidence>
<evidence type="ECO:0000256" key="4">
    <source>
        <dbReference type="ARBA" id="ARBA00023242"/>
    </source>
</evidence>
<feature type="compositionally biased region" description="Acidic residues" evidence="6">
    <location>
        <begin position="172"/>
        <end position="184"/>
    </location>
</feature>
<feature type="compositionally biased region" description="Basic and acidic residues" evidence="6">
    <location>
        <begin position="156"/>
        <end position="171"/>
    </location>
</feature>
<dbReference type="PANTHER" id="PTHR14577:SF0">
    <property type="entry name" value="NUCLEOLAR PROTEIN 12"/>
    <property type="match status" value="1"/>
</dbReference>
<dbReference type="Pfam" id="PF09805">
    <property type="entry name" value="Nop25"/>
    <property type="match status" value="1"/>
</dbReference>
<dbReference type="GO" id="GO:0019843">
    <property type="term" value="F:rRNA binding"/>
    <property type="evidence" value="ECO:0007669"/>
    <property type="project" value="TreeGrafter"/>
</dbReference>
<comment type="caution">
    <text evidence="7">The sequence shown here is derived from an EMBL/GenBank/DDBJ whole genome shotgun (WGS) entry which is preliminary data.</text>
</comment>
<dbReference type="InterPro" id="IPR019186">
    <property type="entry name" value="Nucleolar_protein_12"/>
</dbReference>
<evidence type="ECO:0000256" key="1">
    <source>
        <dbReference type="ARBA" id="ARBA00004604"/>
    </source>
</evidence>
<evidence type="ECO:0000313" key="8">
    <source>
        <dbReference type="Proteomes" id="UP001303160"/>
    </source>
</evidence>
<feature type="compositionally biased region" description="Basic and acidic residues" evidence="6">
    <location>
        <begin position="206"/>
        <end position="219"/>
    </location>
</feature>
<gene>
    <name evidence="7" type="ORF">QBC40DRAFT_274389</name>
</gene>
<keyword evidence="4" id="KW-0539">Nucleus</keyword>
<sequence length="230" mass="26652">MEGTAAMFAQPGMFVQPRVRKTAPPPPKKRKVQHAVEEVTFDRTARTEYLTGFHKRKLERKKHAQQIAEQKAREERIEARKQIREERKQALEEHVNAIQQILRVAEVAGTNTGKQDDEEDEWDGLSDNDVVEAPIDMEEEYIDEDKYTTVTVEAVSVDRDGLHKPKIKSSDDEAPETEKPEDEDTKGAKGSTKRAKEPPKKKKKFRYESKFDRQLAERKQKAKKRKQRGE</sequence>
<dbReference type="PANTHER" id="PTHR14577">
    <property type="entry name" value="NUCLEOLAR PROTEIN 12"/>
    <property type="match status" value="1"/>
</dbReference>
<reference evidence="7" key="1">
    <citation type="journal article" date="2023" name="Mol. Phylogenet. Evol.">
        <title>Genome-scale phylogeny and comparative genomics of the fungal order Sordariales.</title>
        <authorList>
            <person name="Hensen N."/>
            <person name="Bonometti L."/>
            <person name="Westerberg I."/>
            <person name="Brannstrom I.O."/>
            <person name="Guillou S."/>
            <person name="Cros-Aarteil S."/>
            <person name="Calhoun S."/>
            <person name="Haridas S."/>
            <person name="Kuo A."/>
            <person name="Mondo S."/>
            <person name="Pangilinan J."/>
            <person name="Riley R."/>
            <person name="LaButti K."/>
            <person name="Andreopoulos B."/>
            <person name="Lipzen A."/>
            <person name="Chen C."/>
            <person name="Yan M."/>
            <person name="Daum C."/>
            <person name="Ng V."/>
            <person name="Clum A."/>
            <person name="Steindorff A."/>
            <person name="Ohm R.A."/>
            <person name="Martin F."/>
            <person name="Silar P."/>
            <person name="Natvig D.O."/>
            <person name="Lalanne C."/>
            <person name="Gautier V."/>
            <person name="Ament-Velasquez S.L."/>
            <person name="Kruys A."/>
            <person name="Hutchinson M.I."/>
            <person name="Powell A.J."/>
            <person name="Barry K."/>
            <person name="Miller A.N."/>
            <person name="Grigoriev I.V."/>
            <person name="Debuchy R."/>
            <person name="Gladieux P."/>
            <person name="Hiltunen Thoren M."/>
            <person name="Johannesson H."/>
        </authorList>
    </citation>
    <scope>NUCLEOTIDE SEQUENCE</scope>
    <source>
        <strain evidence="7">CBS 315.58</strain>
    </source>
</reference>
<evidence type="ECO:0000256" key="3">
    <source>
        <dbReference type="ARBA" id="ARBA00023054"/>
    </source>
</evidence>
<organism evidence="7 8">
    <name type="scientific">Triangularia verruculosa</name>
    <dbReference type="NCBI Taxonomy" id="2587418"/>
    <lineage>
        <taxon>Eukaryota</taxon>
        <taxon>Fungi</taxon>
        <taxon>Dikarya</taxon>
        <taxon>Ascomycota</taxon>
        <taxon>Pezizomycotina</taxon>
        <taxon>Sordariomycetes</taxon>
        <taxon>Sordariomycetidae</taxon>
        <taxon>Sordariales</taxon>
        <taxon>Podosporaceae</taxon>
        <taxon>Triangularia</taxon>
    </lineage>
</organism>
<evidence type="ECO:0000256" key="5">
    <source>
        <dbReference type="SAM" id="Coils"/>
    </source>
</evidence>
<dbReference type="Proteomes" id="UP001303160">
    <property type="component" value="Unassembled WGS sequence"/>
</dbReference>